<evidence type="ECO:0000256" key="1">
    <source>
        <dbReference type="ARBA" id="ARBA00003701"/>
    </source>
</evidence>
<dbReference type="PROSITE" id="PS50404">
    <property type="entry name" value="GST_NTER"/>
    <property type="match status" value="1"/>
</dbReference>
<dbReference type="FunFam" id="1.20.1050.10:FF:000101">
    <property type="entry name" value="Glutathione S-transferase Mu 4"/>
    <property type="match status" value="1"/>
</dbReference>
<evidence type="ECO:0000256" key="3">
    <source>
        <dbReference type="ARBA" id="ARBA00011738"/>
    </source>
</evidence>
<dbReference type="GO" id="GO:0006749">
    <property type="term" value="P:glutathione metabolic process"/>
    <property type="evidence" value="ECO:0007669"/>
    <property type="project" value="TreeGrafter"/>
</dbReference>
<organism evidence="9 10">
    <name type="scientific">Tribonema minus</name>
    <dbReference type="NCBI Taxonomy" id="303371"/>
    <lineage>
        <taxon>Eukaryota</taxon>
        <taxon>Sar</taxon>
        <taxon>Stramenopiles</taxon>
        <taxon>Ochrophyta</taxon>
        <taxon>PX clade</taxon>
        <taxon>Xanthophyceae</taxon>
        <taxon>Tribonematales</taxon>
        <taxon>Tribonemataceae</taxon>
        <taxon>Tribonema</taxon>
    </lineage>
</organism>
<dbReference type="EC" id="2.5.1.18" evidence="4"/>
<evidence type="ECO:0000256" key="2">
    <source>
        <dbReference type="ARBA" id="ARBA00005861"/>
    </source>
</evidence>
<keyword evidence="5 9" id="KW-0808">Transferase</keyword>
<dbReference type="AlphaFoldDB" id="A0A836CMK4"/>
<dbReference type="OrthoDB" id="410118at2759"/>
<dbReference type="InterPro" id="IPR036282">
    <property type="entry name" value="Glutathione-S-Trfase_C_sf"/>
</dbReference>
<dbReference type="EMBL" id="JAFCMP010000028">
    <property type="protein sequence ID" value="KAG5190793.1"/>
    <property type="molecule type" value="Genomic_DNA"/>
</dbReference>
<dbReference type="InterPro" id="IPR004046">
    <property type="entry name" value="GST_C"/>
</dbReference>
<dbReference type="InterPro" id="IPR036249">
    <property type="entry name" value="Thioredoxin-like_sf"/>
</dbReference>
<feature type="domain" description="GST C-terminal" evidence="8">
    <location>
        <begin position="96"/>
        <end position="214"/>
    </location>
</feature>
<comment type="similarity">
    <text evidence="2">Belongs to the GST superfamily. Mu family.</text>
</comment>
<dbReference type="SFLD" id="SFLDS00019">
    <property type="entry name" value="Glutathione_Transferase_(cytos"/>
    <property type="match status" value="1"/>
</dbReference>
<evidence type="ECO:0000259" key="7">
    <source>
        <dbReference type="PROSITE" id="PS50404"/>
    </source>
</evidence>
<evidence type="ECO:0000313" key="9">
    <source>
        <dbReference type="EMBL" id="KAG5190793.1"/>
    </source>
</evidence>
<evidence type="ECO:0000256" key="5">
    <source>
        <dbReference type="ARBA" id="ARBA00022679"/>
    </source>
</evidence>
<dbReference type="Pfam" id="PF14497">
    <property type="entry name" value="GST_C_3"/>
    <property type="match status" value="1"/>
</dbReference>
<proteinExistence type="inferred from homology"/>
<protein>
    <recommendedName>
        <fullName evidence="4">glutathione transferase</fullName>
        <ecNumber evidence="4">2.5.1.18</ecNumber>
    </recommendedName>
</protein>
<dbReference type="SFLD" id="SFLDG00363">
    <property type="entry name" value="AMPS_(cytGST):_Alpha-__Mu-__Pi"/>
    <property type="match status" value="1"/>
</dbReference>
<evidence type="ECO:0000259" key="8">
    <source>
        <dbReference type="PROSITE" id="PS50405"/>
    </source>
</evidence>
<dbReference type="SFLD" id="SFLDG01205">
    <property type="entry name" value="AMPS.1"/>
    <property type="match status" value="1"/>
</dbReference>
<name>A0A836CMK4_9STRA</name>
<dbReference type="InterPro" id="IPR004045">
    <property type="entry name" value="Glutathione_S-Trfase_N"/>
</dbReference>
<evidence type="ECO:0000256" key="6">
    <source>
        <dbReference type="ARBA" id="ARBA00047960"/>
    </source>
</evidence>
<dbReference type="PROSITE" id="PS50405">
    <property type="entry name" value="GST_CTER"/>
    <property type="match status" value="1"/>
</dbReference>
<dbReference type="InterPro" id="IPR040079">
    <property type="entry name" value="Glutathione_S-Trfase"/>
</dbReference>
<dbReference type="GO" id="GO:0042178">
    <property type="term" value="P:xenobiotic catabolic process"/>
    <property type="evidence" value="ECO:0007669"/>
    <property type="project" value="UniProtKB-ARBA"/>
</dbReference>
<dbReference type="GO" id="GO:0042802">
    <property type="term" value="F:identical protein binding"/>
    <property type="evidence" value="ECO:0007669"/>
    <property type="project" value="UniProtKB-ARBA"/>
</dbReference>
<feature type="domain" description="GST N-terminal" evidence="7">
    <location>
        <begin position="5"/>
        <end position="94"/>
    </location>
</feature>
<dbReference type="InterPro" id="IPR050213">
    <property type="entry name" value="GST_superfamily"/>
</dbReference>
<dbReference type="GO" id="GO:0004364">
    <property type="term" value="F:glutathione transferase activity"/>
    <property type="evidence" value="ECO:0007669"/>
    <property type="project" value="UniProtKB-EC"/>
</dbReference>
<comment type="function">
    <text evidence="1">Conjugation of reduced glutathione to a wide number of exogenous and endogenous hydrophobic electrophiles.</text>
</comment>
<reference evidence="9" key="1">
    <citation type="submission" date="2021-02" db="EMBL/GenBank/DDBJ databases">
        <title>First Annotated Genome of the Yellow-green Alga Tribonema minus.</title>
        <authorList>
            <person name="Mahan K.M."/>
        </authorList>
    </citation>
    <scope>NUCLEOTIDE SEQUENCE</scope>
    <source>
        <strain evidence="9">UTEX B ZZ1240</strain>
    </source>
</reference>
<dbReference type="PRINTS" id="PR01267">
    <property type="entry name" value="GSTRNSFRASEM"/>
</dbReference>
<dbReference type="Pfam" id="PF02798">
    <property type="entry name" value="GST_N"/>
    <property type="match status" value="1"/>
</dbReference>
<dbReference type="Proteomes" id="UP000664859">
    <property type="component" value="Unassembled WGS sequence"/>
</dbReference>
<comment type="catalytic activity">
    <reaction evidence="6">
        <text>RX + glutathione = an S-substituted glutathione + a halide anion + H(+)</text>
        <dbReference type="Rhea" id="RHEA:16437"/>
        <dbReference type="ChEBI" id="CHEBI:15378"/>
        <dbReference type="ChEBI" id="CHEBI:16042"/>
        <dbReference type="ChEBI" id="CHEBI:17792"/>
        <dbReference type="ChEBI" id="CHEBI:57925"/>
        <dbReference type="ChEBI" id="CHEBI:90779"/>
        <dbReference type="EC" id="2.5.1.18"/>
    </reaction>
</comment>
<sequence>MSDKPTVTLGYWSIRGLAEPLRCLLHHCNVKFNDVTYACGDAPGFDLSDWFNVKHKLGLPFPNLPYLIDEATGLKMTQSDAILRHIGREHNLVGSTPLEKAEVDMLVDLAKDIAMGLTRVVYNPKFSELIGDLSTKTAPAWLQLLSDHLGSKEWFAGSLSIADFVLYERLDVLNHLIPGSVDAHANLKAFMTRFEALPRVAEFVASAEHKSLKFNNKMAVWQ</sequence>
<dbReference type="Gene3D" id="1.20.1050.130">
    <property type="match status" value="1"/>
</dbReference>
<dbReference type="InterPro" id="IPR003081">
    <property type="entry name" value="GST_mu"/>
</dbReference>
<dbReference type="PANTHER" id="PTHR11571:SF222">
    <property type="entry name" value="GLUTATHIONE TRANSFERASE"/>
    <property type="match status" value="1"/>
</dbReference>
<dbReference type="InterPro" id="IPR010987">
    <property type="entry name" value="Glutathione-S-Trfase_C-like"/>
</dbReference>
<evidence type="ECO:0000313" key="10">
    <source>
        <dbReference type="Proteomes" id="UP000664859"/>
    </source>
</evidence>
<dbReference type="SUPFAM" id="SSF47616">
    <property type="entry name" value="GST C-terminal domain-like"/>
    <property type="match status" value="1"/>
</dbReference>
<accession>A0A836CMK4</accession>
<dbReference type="SUPFAM" id="SSF52833">
    <property type="entry name" value="Thioredoxin-like"/>
    <property type="match status" value="1"/>
</dbReference>
<evidence type="ECO:0000256" key="4">
    <source>
        <dbReference type="ARBA" id="ARBA00012452"/>
    </source>
</evidence>
<keyword evidence="10" id="KW-1185">Reference proteome</keyword>
<comment type="caution">
    <text evidence="9">The sequence shown here is derived from an EMBL/GenBank/DDBJ whole genome shotgun (WGS) entry which is preliminary data.</text>
</comment>
<comment type="subunit">
    <text evidence="3">Homodimer.</text>
</comment>
<gene>
    <name evidence="9" type="ORF">JKP88DRAFT_352563</name>
</gene>
<dbReference type="PANTHER" id="PTHR11571">
    <property type="entry name" value="GLUTATHIONE S-TRANSFERASE"/>
    <property type="match status" value="1"/>
</dbReference>
<dbReference type="CDD" id="cd03075">
    <property type="entry name" value="GST_N_Mu"/>
    <property type="match status" value="1"/>
</dbReference>